<accession>A0A8J6N543</accession>
<comment type="caution">
    <text evidence="2">The sequence shown here is derived from an EMBL/GenBank/DDBJ whole genome shotgun (WGS) entry which is preliminary data.</text>
</comment>
<reference evidence="2 3" key="1">
    <citation type="submission" date="2020-08" db="EMBL/GenBank/DDBJ databases">
        <title>Bridging the membrane lipid divide: bacteria of the FCB group superphylum have the potential to synthesize archaeal ether lipids.</title>
        <authorList>
            <person name="Villanueva L."/>
            <person name="Von Meijenfeldt F.A.B."/>
            <person name="Westbye A.B."/>
            <person name="Yadav S."/>
            <person name="Hopmans E.C."/>
            <person name="Dutilh B.E."/>
            <person name="Sinninghe Damste J.S."/>
        </authorList>
    </citation>
    <scope>NUCLEOTIDE SEQUENCE [LARGE SCALE GENOMIC DNA]</scope>
    <source>
        <strain evidence="2">NIOZ-UU82</strain>
    </source>
</reference>
<dbReference type="AlphaFoldDB" id="A0A8J6N543"/>
<evidence type="ECO:0000313" key="2">
    <source>
        <dbReference type="EMBL" id="MBC8198951.1"/>
    </source>
</evidence>
<name>A0A8J6N543_9BACT</name>
<keyword evidence="1" id="KW-0732">Signal</keyword>
<sequence length="201" mass="22192">MRNKLIILICCSFVFMAAFLPACTTGTKAPGPTEQNFKAPIITLKSVEVVHYWGWWYFSSKVAPTKGKAGNYGAPLDLAFIFDIQNPNSYPILMDSLKFTVAFEEFDLNSLSSMETQWIPAGKTNQLRVHGMFDGRQSLLSLLVTGGFKLKEKGVGAFDQLEKWWVGVPEFAFPISVKEGSAVFKADGLTKVAAFSGTFPK</sequence>
<proteinExistence type="predicted"/>
<feature type="chain" id="PRO_5035157091" evidence="1">
    <location>
        <begin position="23"/>
        <end position="201"/>
    </location>
</feature>
<evidence type="ECO:0000256" key="1">
    <source>
        <dbReference type="SAM" id="SignalP"/>
    </source>
</evidence>
<evidence type="ECO:0000313" key="3">
    <source>
        <dbReference type="Proteomes" id="UP000603545"/>
    </source>
</evidence>
<dbReference type="SUPFAM" id="SSF117070">
    <property type="entry name" value="LEA14-like"/>
    <property type="match status" value="1"/>
</dbReference>
<protein>
    <submittedName>
        <fullName evidence="2">LEA type 2 family protein</fullName>
    </submittedName>
</protein>
<dbReference type="Proteomes" id="UP000603545">
    <property type="component" value="Unassembled WGS sequence"/>
</dbReference>
<gene>
    <name evidence="2" type="ORF">H8E80_02730</name>
</gene>
<organism evidence="2 3">
    <name type="scientific">Candidatus Desulfaltia bathyphila</name>
    <dbReference type="NCBI Taxonomy" id="2841697"/>
    <lineage>
        <taxon>Bacteria</taxon>
        <taxon>Pseudomonadati</taxon>
        <taxon>Thermodesulfobacteriota</taxon>
        <taxon>Desulfobacteria</taxon>
        <taxon>Desulfobacterales</taxon>
        <taxon>Desulfobacterales incertae sedis</taxon>
        <taxon>Candidatus Desulfaltia</taxon>
    </lineage>
</organism>
<feature type="signal peptide" evidence="1">
    <location>
        <begin position="1"/>
        <end position="22"/>
    </location>
</feature>
<dbReference type="EMBL" id="JACNLL010000028">
    <property type="protein sequence ID" value="MBC8198951.1"/>
    <property type="molecule type" value="Genomic_DNA"/>
</dbReference>
<dbReference type="Gene3D" id="2.60.40.1820">
    <property type="match status" value="1"/>
</dbReference>